<comment type="caution">
    <text evidence="4">The sequence shown here is derived from an EMBL/GenBank/DDBJ whole genome shotgun (WGS) entry which is preliminary data.</text>
</comment>
<dbReference type="Pfam" id="PF13489">
    <property type="entry name" value="Methyltransf_23"/>
    <property type="match status" value="1"/>
</dbReference>
<evidence type="ECO:0000313" key="4">
    <source>
        <dbReference type="EMBL" id="MBD5779306.1"/>
    </source>
</evidence>
<reference evidence="4" key="1">
    <citation type="submission" date="2020-09" db="EMBL/GenBank/DDBJ databases">
        <title>Pelagicoccus enzymogenes sp. nov. with an EPS production, isolated from marine sediment.</title>
        <authorList>
            <person name="Feng X."/>
        </authorList>
    </citation>
    <scope>NUCLEOTIDE SEQUENCE</scope>
    <source>
        <strain evidence="4">NFK12</strain>
    </source>
</reference>
<dbReference type="AlphaFoldDB" id="A0A927F7T2"/>
<evidence type="ECO:0000256" key="2">
    <source>
        <dbReference type="ARBA" id="ARBA00022679"/>
    </source>
</evidence>
<evidence type="ECO:0000256" key="1">
    <source>
        <dbReference type="ARBA" id="ARBA00022603"/>
    </source>
</evidence>
<dbReference type="CDD" id="cd02440">
    <property type="entry name" value="AdoMet_MTases"/>
    <property type="match status" value="1"/>
</dbReference>
<dbReference type="SUPFAM" id="SSF53335">
    <property type="entry name" value="S-adenosyl-L-methionine-dependent methyltransferases"/>
    <property type="match status" value="1"/>
</dbReference>
<dbReference type="PANTHER" id="PTHR43464">
    <property type="entry name" value="METHYLTRANSFERASE"/>
    <property type="match status" value="1"/>
</dbReference>
<sequence>MAESRSEKASNDTALRFYRDVLGLERLHYGIWNDDDELTFEALKEAQERYENFLLDSIPEGSTRILDVGCGTGEMCVNLQKRGYEVEGLSPDRNQKRYFAEKLKVPFHHYRFEEFEPEAGKYDCIIMSESCQYIPVDRVFENAALALKPGGHLMVCDYFVVDHDAGILSKSGHCRETFLKTAEEKGYQIVEQRDITREAAKTLDMGKLIADRILMAADMFTERFREKHSVCFKFVKWLGRKKIKKMEDQLPLLDSKRFSEVKRYEFYLFEKA</sequence>
<organism evidence="4 5">
    <name type="scientific">Pelagicoccus enzymogenes</name>
    <dbReference type="NCBI Taxonomy" id="2773457"/>
    <lineage>
        <taxon>Bacteria</taxon>
        <taxon>Pseudomonadati</taxon>
        <taxon>Verrucomicrobiota</taxon>
        <taxon>Opitutia</taxon>
        <taxon>Puniceicoccales</taxon>
        <taxon>Pelagicoccaceae</taxon>
        <taxon>Pelagicoccus</taxon>
    </lineage>
</organism>
<dbReference type="InterPro" id="IPR029063">
    <property type="entry name" value="SAM-dependent_MTases_sf"/>
</dbReference>
<evidence type="ECO:0000313" key="5">
    <source>
        <dbReference type="Proteomes" id="UP000622317"/>
    </source>
</evidence>
<evidence type="ECO:0000256" key="3">
    <source>
        <dbReference type="ARBA" id="ARBA00022691"/>
    </source>
</evidence>
<dbReference type="Proteomes" id="UP000622317">
    <property type="component" value="Unassembled WGS sequence"/>
</dbReference>
<keyword evidence="3" id="KW-0949">S-adenosyl-L-methionine</keyword>
<dbReference type="PANTHER" id="PTHR43464:SF19">
    <property type="entry name" value="UBIQUINONE BIOSYNTHESIS O-METHYLTRANSFERASE, MITOCHONDRIAL"/>
    <property type="match status" value="1"/>
</dbReference>
<accession>A0A927F7T2</accession>
<protein>
    <submittedName>
        <fullName evidence="4">Class I SAM-dependent methyltransferase</fullName>
    </submittedName>
</protein>
<dbReference type="GO" id="GO:0008168">
    <property type="term" value="F:methyltransferase activity"/>
    <property type="evidence" value="ECO:0007669"/>
    <property type="project" value="UniProtKB-KW"/>
</dbReference>
<keyword evidence="1 4" id="KW-0489">Methyltransferase</keyword>
<name>A0A927F7T2_9BACT</name>
<dbReference type="GO" id="GO:0032259">
    <property type="term" value="P:methylation"/>
    <property type="evidence" value="ECO:0007669"/>
    <property type="project" value="UniProtKB-KW"/>
</dbReference>
<gene>
    <name evidence="4" type="ORF">IEN85_07355</name>
</gene>
<dbReference type="RefSeq" id="WP_191616439.1">
    <property type="nucleotide sequence ID" value="NZ_JACYFG010000007.1"/>
</dbReference>
<dbReference type="Gene3D" id="3.40.50.150">
    <property type="entry name" value="Vaccinia Virus protein VP39"/>
    <property type="match status" value="1"/>
</dbReference>
<proteinExistence type="predicted"/>
<keyword evidence="2" id="KW-0808">Transferase</keyword>
<keyword evidence="5" id="KW-1185">Reference proteome</keyword>
<dbReference type="EMBL" id="JACYFG010000007">
    <property type="protein sequence ID" value="MBD5779306.1"/>
    <property type="molecule type" value="Genomic_DNA"/>
</dbReference>